<dbReference type="GO" id="GO:0005576">
    <property type="term" value="C:extracellular region"/>
    <property type="evidence" value="ECO:0007669"/>
    <property type="project" value="UniProtKB-SubCell"/>
</dbReference>
<feature type="domain" description="Anaphylatoxin-like" evidence="5">
    <location>
        <begin position="19"/>
        <end position="54"/>
    </location>
</feature>
<dbReference type="AlphaFoldDB" id="A0A3B5B3U4"/>
<evidence type="ECO:0000259" key="5">
    <source>
        <dbReference type="PROSITE" id="PS01178"/>
    </source>
</evidence>
<dbReference type="Ensembl" id="ENSSPAT00000028274.1">
    <property type="protein sequence ID" value="ENSSPAP00000027820.1"/>
    <property type="gene ID" value="ENSSPAG00000020975.1"/>
</dbReference>
<reference evidence="6" key="1">
    <citation type="submission" date="2023-09" db="UniProtKB">
        <authorList>
            <consortium name="Ensembl"/>
        </authorList>
    </citation>
    <scope>IDENTIFICATION</scope>
</reference>
<name>A0A3B5B3U4_9TELE</name>
<feature type="region of interest" description="Disordered" evidence="4">
    <location>
        <begin position="65"/>
        <end position="87"/>
    </location>
</feature>
<accession>A0A3B5B3U4</accession>
<dbReference type="GO" id="GO:0006956">
    <property type="term" value="P:complement activation"/>
    <property type="evidence" value="ECO:0007669"/>
    <property type="project" value="InterPro"/>
</dbReference>
<evidence type="ECO:0000313" key="6">
    <source>
        <dbReference type="Ensembl" id="ENSSPAP00000027820.1"/>
    </source>
</evidence>
<sequence>ILQQKEHEVQYDDELQRDCCLDGMRETPVSYTCERRSEYVLDGAGCVMAFLNCCREMERLRDEKREEGLQLARSKRREQGLGGGSTW</sequence>
<dbReference type="SUPFAM" id="SSF47686">
    <property type="entry name" value="Anaphylotoxins (complement system)"/>
    <property type="match status" value="1"/>
</dbReference>
<evidence type="ECO:0000256" key="4">
    <source>
        <dbReference type="SAM" id="MobiDB-lite"/>
    </source>
</evidence>
<dbReference type="InterPro" id="IPR018081">
    <property type="entry name" value="Anaphylatoxin_comp_syst"/>
</dbReference>
<dbReference type="Gene3D" id="1.20.91.20">
    <property type="entry name" value="Anaphylotoxins (complement system)"/>
    <property type="match status" value="1"/>
</dbReference>
<dbReference type="STRING" id="144197.ENSSPAP00000027820"/>
<organism evidence="6">
    <name type="scientific">Stegastes partitus</name>
    <name type="common">bicolor damselfish</name>
    <dbReference type="NCBI Taxonomy" id="144197"/>
    <lineage>
        <taxon>Eukaryota</taxon>
        <taxon>Metazoa</taxon>
        <taxon>Chordata</taxon>
        <taxon>Craniata</taxon>
        <taxon>Vertebrata</taxon>
        <taxon>Euteleostomi</taxon>
        <taxon>Actinopterygii</taxon>
        <taxon>Neopterygii</taxon>
        <taxon>Teleostei</taxon>
        <taxon>Neoteleostei</taxon>
        <taxon>Acanthomorphata</taxon>
        <taxon>Ovalentaria</taxon>
        <taxon>Pomacentridae</taxon>
        <taxon>Stegastes</taxon>
    </lineage>
</organism>
<dbReference type="Pfam" id="PF01821">
    <property type="entry name" value="ANATO"/>
    <property type="match status" value="1"/>
</dbReference>
<dbReference type="PROSITE" id="PS01178">
    <property type="entry name" value="ANAPHYLATOXIN_2"/>
    <property type="match status" value="1"/>
</dbReference>
<dbReference type="PROSITE" id="PS01177">
    <property type="entry name" value="ANAPHYLATOXIN_1"/>
    <property type="match status" value="1"/>
</dbReference>
<evidence type="ECO:0000256" key="1">
    <source>
        <dbReference type="ARBA" id="ARBA00004613"/>
    </source>
</evidence>
<evidence type="ECO:0000256" key="3">
    <source>
        <dbReference type="ARBA" id="ARBA00023157"/>
    </source>
</evidence>
<keyword evidence="2" id="KW-0964">Secreted</keyword>
<comment type="subcellular location">
    <subcellularLocation>
        <location evidence="1">Secreted</location>
    </subcellularLocation>
</comment>
<proteinExistence type="predicted"/>
<dbReference type="SMART" id="SM00104">
    <property type="entry name" value="ANATO"/>
    <property type="match status" value="1"/>
</dbReference>
<dbReference type="PRINTS" id="PR00004">
    <property type="entry name" value="ANAPHYLATOXN"/>
</dbReference>
<protein>
    <recommendedName>
        <fullName evidence="5">Anaphylatoxin-like domain-containing protein</fullName>
    </recommendedName>
</protein>
<dbReference type="InterPro" id="IPR000020">
    <property type="entry name" value="Anaphylatoxin/fibulin"/>
</dbReference>
<dbReference type="CDD" id="cd00017">
    <property type="entry name" value="ANATO"/>
    <property type="match status" value="1"/>
</dbReference>
<keyword evidence="3" id="KW-1015">Disulfide bond</keyword>
<dbReference type="InterPro" id="IPR001840">
    <property type="entry name" value="Anaphylatoxn_comp_syst_dom"/>
</dbReference>
<dbReference type="GeneTree" id="ENSGT00940000177444"/>
<dbReference type="GO" id="GO:0006954">
    <property type="term" value="P:inflammatory response"/>
    <property type="evidence" value="ECO:0007669"/>
    <property type="project" value="InterPro"/>
</dbReference>
<evidence type="ECO:0000256" key="2">
    <source>
        <dbReference type="ARBA" id="ARBA00022525"/>
    </source>
</evidence>